<dbReference type="GO" id="GO:0019843">
    <property type="term" value="F:rRNA binding"/>
    <property type="evidence" value="ECO:0007669"/>
    <property type="project" value="UniProtKB-UniRule"/>
</dbReference>
<evidence type="ECO:0000313" key="11">
    <source>
        <dbReference type="Proteomes" id="UP000663720"/>
    </source>
</evidence>
<evidence type="ECO:0000256" key="1">
    <source>
        <dbReference type="ARBA" id="ARBA00006540"/>
    </source>
</evidence>
<dbReference type="HAMAP" id="MF_01325_B">
    <property type="entry name" value="Ribosomal_uL3_B"/>
    <property type="match status" value="1"/>
</dbReference>
<dbReference type="FunFam" id="2.40.30.10:FF:000004">
    <property type="entry name" value="50S ribosomal protein L3"/>
    <property type="match status" value="1"/>
</dbReference>
<dbReference type="EMBL" id="CP061799">
    <property type="protein sequence ID" value="QTA78842.1"/>
    <property type="molecule type" value="Genomic_DNA"/>
</dbReference>
<dbReference type="PANTHER" id="PTHR11229">
    <property type="entry name" value="50S RIBOSOMAL PROTEIN L3"/>
    <property type="match status" value="1"/>
</dbReference>
<evidence type="ECO:0000256" key="7">
    <source>
        <dbReference type="HAMAP-Rule" id="MF_01325"/>
    </source>
</evidence>
<sequence length="208" mass="22443">MCKGIIGKKLGMTSVYSHEGQLIPVTVIQVGPCVVTQIKTESVDGYNALQLGMGEKKESKITQPMKGHIRKTEKNVCAVLKEFPVDKPEEFSVGQVIDSDMFDVGEVINVTGITKGRGFAGVIKRHGFGGGRETHGGKCHRIPGSIGCSAWPSKVTKGKKMPGHYGNDKKTIKKLKIVDIRPDENVILLKGAVPGSRSGVVTINKTKY</sequence>
<dbReference type="SUPFAM" id="SSF50447">
    <property type="entry name" value="Translation proteins"/>
    <property type="match status" value="1"/>
</dbReference>
<evidence type="ECO:0000256" key="2">
    <source>
        <dbReference type="ARBA" id="ARBA00022730"/>
    </source>
</evidence>
<dbReference type="PANTHER" id="PTHR11229:SF16">
    <property type="entry name" value="LARGE RIBOSOMAL SUBUNIT PROTEIN UL3C"/>
    <property type="match status" value="1"/>
</dbReference>
<comment type="similarity">
    <text evidence="1 7 8">Belongs to the universal ribosomal protein uL3 family.</text>
</comment>
<accession>A0A975B4W8</accession>
<dbReference type="RefSeq" id="WP_207690656.1">
    <property type="nucleotide sequence ID" value="NZ_CP061799.1"/>
</dbReference>
<protein>
    <recommendedName>
        <fullName evidence="6 7">Large ribosomal subunit protein uL3</fullName>
    </recommendedName>
</protein>
<keyword evidence="11" id="KW-1185">Reference proteome</keyword>
<name>A0A975B4W8_9BACT</name>
<dbReference type="KEGG" id="dli:dnl_10840"/>
<dbReference type="InterPro" id="IPR009000">
    <property type="entry name" value="Transl_B-barrel_sf"/>
</dbReference>
<keyword evidence="5 7" id="KW-0687">Ribonucleoprotein</keyword>
<comment type="function">
    <text evidence="7 9">One of the primary rRNA binding proteins, it binds directly near the 3'-end of the 23S rRNA, where it nucleates assembly of the 50S subunit.</text>
</comment>
<evidence type="ECO:0000256" key="4">
    <source>
        <dbReference type="ARBA" id="ARBA00022980"/>
    </source>
</evidence>
<dbReference type="GO" id="GO:0022625">
    <property type="term" value="C:cytosolic large ribosomal subunit"/>
    <property type="evidence" value="ECO:0007669"/>
    <property type="project" value="TreeGrafter"/>
</dbReference>
<dbReference type="GO" id="GO:0006412">
    <property type="term" value="P:translation"/>
    <property type="evidence" value="ECO:0007669"/>
    <property type="project" value="UniProtKB-UniRule"/>
</dbReference>
<evidence type="ECO:0000313" key="10">
    <source>
        <dbReference type="EMBL" id="QTA78842.1"/>
    </source>
</evidence>
<dbReference type="FunFam" id="3.30.160.810:FF:000001">
    <property type="entry name" value="50S ribosomal protein L3"/>
    <property type="match status" value="1"/>
</dbReference>
<keyword evidence="2 7" id="KW-0699">rRNA-binding</keyword>
<evidence type="ECO:0000256" key="5">
    <source>
        <dbReference type="ARBA" id="ARBA00023274"/>
    </source>
</evidence>
<gene>
    <name evidence="7 10" type="primary">rplC</name>
    <name evidence="10" type="ORF">dnl_10840</name>
</gene>
<dbReference type="GO" id="GO:0003735">
    <property type="term" value="F:structural constituent of ribosome"/>
    <property type="evidence" value="ECO:0007669"/>
    <property type="project" value="UniProtKB-UniRule"/>
</dbReference>
<reference evidence="10" key="1">
    <citation type="journal article" date="2021" name="Microb. Physiol.">
        <title>Proteogenomic Insights into the Physiology of Marine, Sulfate-Reducing, Filamentous Desulfonema limicola and Desulfonema magnum.</title>
        <authorList>
            <person name="Schnaars V."/>
            <person name="Wohlbrand L."/>
            <person name="Scheve S."/>
            <person name="Hinrichs C."/>
            <person name="Reinhardt R."/>
            <person name="Rabus R."/>
        </authorList>
    </citation>
    <scope>NUCLEOTIDE SEQUENCE</scope>
    <source>
        <strain evidence="10">5ac10</strain>
    </source>
</reference>
<evidence type="ECO:0000256" key="3">
    <source>
        <dbReference type="ARBA" id="ARBA00022884"/>
    </source>
</evidence>
<dbReference type="InterPro" id="IPR019927">
    <property type="entry name" value="Ribosomal_uL3_bac/org-type"/>
</dbReference>
<dbReference type="PROSITE" id="PS00474">
    <property type="entry name" value="RIBOSOMAL_L3"/>
    <property type="match status" value="1"/>
</dbReference>
<dbReference type="InterPro" id="IPR000597">
    <property type="entry name" value="Ribosomal_uL3"/>
</dbReference>
<evidence type="ECO:0000256" key="6">
    <source>
        <dbReference type="ARBA" id="ARBA00035243"/>
    </source>
</evidence>
<dbReference type="InterPro" id="IPR019926">
    <property type="entry name" value="Ribosomal_uL3_CS"/>
</dbReference>
<evidence type="ECO:0000256" key="8">
    <source>
        <dbReference type="RuleBase" id="RU003905"/>
    </source>
</evidence>
<dbReference type="Gene3D" id="3.30.160.810">
    <property type="match status" value="1"/>
</dbReference>
<evidence type="ECO:0000256" key="9">
    <source>
        <dbReference type="RuleBase" id="RU003906"/>
    </source>
</evidence>
<dbReference type="AlphaFoldDB" id="A0A975B4W8"/>
<dbReference type="Proteomes" id="UP000663720">
    <property type="component" value="Chromosome"/>
</dbReference>
<dbReference type="Pfam" id="PF00297">
    <property type="entry name" value="Ribosomal_L3"/>
    <property type="match status" value="1"/>
</dbReference>
<proteinExistence type="inferred from homology"/>
<organism evidence="10 11">
    <name type="scientific">Desulfonema limicola</name>
    <dbReference type="NCBI Taxonomy" id="45656"/>
    <lineage>
        <taxon>Bacteria</taxon>
        <taxon>Pseudomonadati</taxon>
        <taxon>Thermodesulfobacteriota</taxon>
        <taxon>Desulfobacteria</taxon>
        <taxon>Desulfobacterales</taxon>
        <taxon>Desulfococcaceae</taxon>
        <taxon>Desulfonema</taxon>
    </lineage>
</organism>
<comment type="subunit">
    <text evidence="7 9">Part of the 50S ribosomal subunit. Forms a cluster with proteins L14 and L19.</text>
</comment>
<dbReference type="Gene3D" id="2.40.30.10">
    <property type="entry name" value="Translation factors"/>
    <property type="match status" value="1"/>
</dbReference>
<keyword evidence="4 7" id="KW-0689">Ribosomal protein</keyword>
<keyword evidence="3 7" id="KW-0694">RNA-binding</keyword>
<dbReference type="NCBIfam" id="TIGR03625">
    <property type="entry name" value="L3_bact"/>
    <property type="match status" value="1"/>
</dbReference>